<name>W6RM44_9HYPH</name>
<reference evidence="1" key="1">
    <citation type="submission" date="2013-11" db="EMBL/GenBank/DDBJ databases">
        <title>Draft genome sequence of the broad-host-range Rhizobium sp. LPU83 strain, a member of the low-genetic diversity Oregon-like Rhizobium sp. group.</title>
        <authorList>
            <person name="Wibberg D."/>
            <person name="Puehler A."/>
            <person name="Schlueter A."/>
        </authorList>
    </citation>
    <scope>NUCLEOTIDE SEQUENCE [LARGE SCALE GENOMIC DNA]</scope>
    <source>
        <strain evidence="1">LPU83</strain>
        <plasmid evidence="1">pLPU83b</plasmid>
    </source>
</reference>
<dbReference type="SUPFAM" id="SSF53474">
    <property type="entry name" value="alpha/beta-Hydrolases"/>
    <property type="match status" value="1"/>
</dbReference>
<evidence type="ECO:0000313" key="1">
    <source>
        <dbReference type="EMBL" id="CDM60013.1"/>
    </source>
</evidence>
<comment type="caution">
    <text evidence="1">The sequence shown here is derived from an EMBL/GenBank/DDBJ whole genome shotgun (WGS) entry which is preliminary data.</text>
</comment>
<organism evidence="1 2">
    <name type="scientific">Rhizobium favelukesii</name>
    <dbReference type="NCBI Taxonomy" id="348824"/>
    <lineage>
        <taxon>Bacteria</taxon>
        <taxon>Pseudomonadati</taxon>
        <taxon>Pseudomonadota</taxon>
        <taxon>Alphaproteobacteria</taxon>
        <taxon>Hyphomicrobiales</taxon>
        <taxon>Rhizobiaceae</taxon>
        <taxon>Rhizobium/Agrobacterium group</taxon>
        <taxon>Rhizobium</taxon>
    </lineage>
</organism>
<keyword evidence="2" id="KW-1185">Reference proteome</keyword>
<keyword evidence="1" id="KW-0614">Plasmid</keyword>
<geneLocation type="plasmid" evidence="1">
    <name>pLPU83b</name>
</geneLocation>
<dbReference type="InterPro" id="IPR029058">
    <property type="entry name" value="AB_hydrolase_fold"/>
</dbReference>
<dbReference type="InterPro" id="IPR010662">
    <property type="entry name" value="RBBP9/YdeN"/>
</dbReference>
<dbReference type="Proteomes" id="UP000019443">
    <property type="component" value="Unassembled WGS sequence"/>
</dbReference>
<dbReference type="AlphaFoldDB" id="W6RM44"/>
<protein>
    <recommendedName>
        <fullName evidence="3">Alpha/beta hydrolase</fullName>
    </recommendedName>
</protein>
<evidence type="ECO:0008006" key="3">
    <source>
        <dbReference type="Google" id="ProtNLM"/>
    </source>
</evidence>
<proteinExistence type="predicted"/>
<dbReference type="GO" id="GO:0016787">
    <property type="term" value="F:hydrolase activity"/>
    <property type="evidence" value="ECO:0007669"/>
    <property type="project" value="InterPro"/>
</dbReference>
<accession>W6RM44</accession>
<gene>
    <name evidence="1" type="ORF">LPU83_pLPU83b_0013</name>
</gene>
<sequence length="181" mass="20407">MRTIFIAGIGNSEDEHWQRHWHRHLADSIWLEHADWDRPECDQWVRDLDDLLVSVPGPKFLVAHSLGCLVAVAWAQRHRDDSVVSAFLVAVPDPDGPTFPVEATGFAPILRQPLPLPATMIVSDDDPYSTPAYSRAVAEAWQTRAIEIGHRGHINLTSGLGFWQEGWDHFERHHKQSAQGA</sequence>
<dbReference type="EMBL" id="CBYB010000003">
    <property type="protein sequence ID" value="CDM60013.1"/>
    <property type="molecule type" value="Genomic_DNA"/>
</dbReference>
<dbReference type="Gene3D" id="3.40.50.1820">
    <property type="entry name" value="alpha/beta hydrolase"/>
    <property type="match status" value="1"/>
</dbReference>
<evidence type="ECO:0000313" key="2">
    <source>
        <dbReference type="Proteomes" id="UP000019443"/>
    </source>
</evidence>
<dbReference type="RefSeq" id="WP_024318900.1">
    <property type="nucleotide sequence ID" value="NZ_ATTO01000127.1"/>
</dbReference>
<dbReference type="Pfam" id="PF06821">
    <property type="entry name" value="Ser_hydrolase"/>
    <property type="match status" value="1"/>
</dbReference>